<sequence>MDRDLSESVNAAILQHLQGIATAMRLPLSNVIRYNESLLLKLRLREAAFQSSEDIRETIPMSEFAVLYHGYHVQTGSGVGWISGTPVTFMPFVNANHANFYNVIRYNGQTGALPNISGVPVPGISSAGNSPLIFMPPTVQEANPGFFAGMGAPRPGTGGGFGTNAIAGYNQDFQAVNNNGNFQPAQRLEDFFTNDHIAGNFAPAAEASSSAAEASSNAAEEGAETDEEEEDDEEQVQSLRCHICDKKYKVAGYLALHLRNVHNEN</sequence>
<name>A0ACC3YPY8_COLTU</name>
<comment type="caution">
    <text evidence="1">The sequence shown here is derived from an EMBL/GenBank/DDBJ whole genome shotgun (WGS) entry which is preliminary data.</text>
</comment>
<keyword evidence="2" id="KW-1185">Reference proteome</keyword>
<accession>A0ACC3YPY8</accession>
<dbReference type="EMBL" id="VUJX02000007">
    <property type="protein sequence ID" value="KAL0933985.1"/>
    <property type="molecule type" value="Genomic_DNA"/>
</dbReference>
<evidence type="ECO:0000313" key="2">
    <source>
        <dbReference type="Proteomes" id="UP000805649"/>
    </source>
</evidence>
<evidence type="ECO:0000313" key="1">
    <source>
        <dbReference type="EMBL" id="KAL0933985.1"/>
    </source>
</evidence>
<protein>
    <submittedName>
        <fullName evidence="1">Uncharacterized protein</fullName>
    </submittedName>
</protein>
<organism evidence="1 2">
    <name type="scientific">Colletotrichum truncatum</name>
    <name type="common">Anthracnose fungus</name>
    <name type="synonym">Colletotrichum capsici</name>
    <dbReference type="NCBI Taxonomy" id="5467"/>
    <lineage>
        <taxon>Eukaryota</taxon>
        <taxon>Fungi</taxon>
        <taxon>Dikarya</taxon>
        <taxon>Ascomycota</taxon>
        <taxon>Pezizomycotina</taxon>
        <taxon>Sordariomycetes</taxon>
        <taxon>Hypocreomycetidae</taxon>
        <taxon>Glomerellales</taxon>
        <taxon>Glomerellaceae</taxon>
        <taxon>Colletotrichum</taxon>
        <taxon>Colletotrichum truncatum species complex</taxon>
    </lineage>
</organism>
<dbReference type="Proteomes" id="UP000805649">
    <property type="component" value="Unassembled WGS sequence"/>
</dbReference>
<gene>
    <name evidence="1" type="ORF">CTRU02_210784</name>
</gene>
<reference evidence="1 2" key="1">
    <citation type="journal article" date="2020" name="Phytopathology">
        <title>Genome Sequence Resources of Colletotrichum truncatum, C. plurivorum, C. musicola, and C. sojae: Four Species Pathogenic to Soybean (Glycine max).</title>
        <authorList>
            <person name="Rogerio F."/>
            <person name="Boufleur T.R."/>
            <person name="Ciampi-Guillardi M."/>
            <person name="Sukno S.A."/>
            <person name="Thon M.R."/>
            <person name="Massola Junior N.S."/>
            <person name="Baroncelli R."/>
        </authorList>
    </citation>
    <scope>NUCLEOTIDE SEQUENCE [LARGE SCALE GENOMIC DNA]</scope>
    <source>
        <strain evidence="1 2">CMES1059</strain>
    </source>
</reference>
<proteinExistence type="predicted"/>